<evidence type="ECO:0000313" key="9">
    <source>
        <dbReference type="EMBL" id="EZP81524.1"/>
    </source>
</evidence>
<feature type="transmembrane region" description="Helical" evidence="8">
    <location>
        <begin position="81"/>
        <end position="109"/>
    </location>
</feature>
<dbReference type="PANTHER" id="PTHR31611">
    <property type="entry name" value="HIGH-AFFINITY NICKEL TRANSPORT PROTEIN NIC1"/>
    <property type="match status" value="1"/>
</dbReference>
<dbReference type="GO" id="GO:0015099">
    <property type="term" value="F:nickel cation transmembrane transporter activity"/>
    <property type="evidence" value="ECO:0007669"/>
    <property type="project" value="UniProtKB-UniRule"/>
</dbReference>
<feature type="transmembrane region" description="Helical" evidence="8">
    <location>
        <begin position="310"/>
        <end position="332"/>
    </location>
</feature>
<feature type="transmembrane region" description="Helical" evidence="8">
    <location>
        <begin position="12"/>
        <end position="32"/>
    </location>
</feature>
<gene>
    <name evidence="9" type="ORF">BV97_02742</name>
</gene>
<keyword evidence="6 8" id="KW-1133">Transmembrane helix</keyword>
<dbReference type="PATRIC" id="fig|158500.4.peg.2805"/>
<keyword evidence="7 8" id="KW-0472">Membrane</keyword>
<evidence type="ECO:0000256" key="7">
    <source>
        <dbReference type="ARBA" id="ARBA00023136"/>
    </source>
</evidence>
<protein>
    <recommendedName>
        <fullName evidence="8">Nickel/cobalt efflux system</fullName>
    </recommendedName>
</protein>
<dbReference type="Pfam" id="PF03824">
    <property type="entry name" value="NicO"/>
    <property type="match status" value="1"/>
</dbReference>
<comment type="caution">
    <text evidence="9">The sequence shown here is derived from an EMBL/GenBank/DDBJ whole genome shotgun (WGS) entry which is preliminary data.</text>
</comment>
<dbReference type="PANTHER" id="PTHR31611:SF0">
    <property type="entry name" value="HIGH-AFFINITY NICKEL TRANSPORT PROTEIN NIC1"/>
    <property type="match status" value="1"/>
</dbReference>
<evidence type="ECO:0000256" key="8">
    <source>
        <dbReference type="RuleBase" id="RU362101"/>
    </source>
</evidence>
<evidence type="ECO:0000256" key="1">
    <source>
        <dbReference type="ARBA" id="ARBA00004127"/>
    </source>
</evidence>
<feature type="transmembrane region" description="Helical" evidence="8">
    <location>
        <begin position="193"/>
        <end position="215"/>
    </location>
</feature>
<dbReference type="GO" id="GO:0005886">
    <property type="term" value="C:plasma membrane"/>
    <property type="evidence" value="ECO:0007669"/>
    <property type="project" value="UniProtKB-SubCell"/>
</dbReference>
<keyword evidence="5 8" id="KW-0812">Transmembrane</keyword>
<feature type="transmembrane region" description="Helical" evidence="8">
    <location>
        <begin position="121"/>
        <end position="146"/>
    </location>
</feature>
<dbReference type="EMBL" id="JFYZ01000012">
    <property type="protein sequence ID" value="EZP81524.1"/>
    <property type="molecule type" value="Genomic_DNA"/>
</dbReference>
<accession>A0A031JX60</accession>
<dbReference type="AlphaFoldDB" id="A0A031JX60"/>
<reference evidence="9 10" key="1">
    <citation type="submission" date="2014-03" db="EMBL/GenBank/DDBJ databases">
        <title>Whole genome sequence of Novosphingobium resinovorum KF1.</title>
        <authorList>
            <person name="Gan H.M."/>
            <person name="Gan H.Y."/>
            <person name="Chew T.H."/>
            <person name="Savka M.A."/>
        </authorList>
    </citation>
    <scope>NUCLEOTIDE SEQUENCE [LARGE SCALE GENOMIC DNA]</scope>
    <source>
        <strain evidence="9 10">KF1</strain>
    </source>
</reference>
<dbReference type="InterPro" id="IPR011541">
    <property type="entry name" value="Ni/Co_transpt_high_affinity"/>
</dbReference>
<keyword evidence="4" id="KW-0533">Nickel</keyword>
<sequence>MPMSPAKTSLKSRITVLFFLLVAANLVVWGWAFSLFHASPVMLGTALLAWSLGLRHAVDADHIAAIDNVTRKLMQEGQRPITVGLWFALGHSAIVLIAATTIALAAGTLDDFEAFGRSGGVIATIISACFLFLIAIMNLAILRGVWQRFVEVRRGGTYTEEDLDMLLAGRGLIARILRPVFRLVRHAWHMAPLGFLFGLGFDTATEVAILGLSGAHAADGVSLGSVLVFPVLFAAGMALLDTADGVIMLGAYEWAFVKPIRKLYYNIVITAVSAMVALVIGSIQTAVLLSEKFGLEGGVWSGAASLSEQFNTLGFLIVGLFVVCWLLSWAVYRWGGLDTVEVRSAASPPRCD</sequence>
<comment type="subcellular location">
    <subcellularLocation>
        <location evidence="8">Cell membrane</location>
        <topology evidence="8">Multi-pass membrane protein</topology>
    </subcellularLocation>
    <subcellularLocation>
        <location evidence="1">Endomembrane system</location>
        <topology evidence="1">Multi-pass membrane protein</topology>
    </subcellularLocation>
</comment>
<evidence type="ECO:0000256" key="5">
    <source>
        <dbReference type="ARBA" id="ARBA00022692"/>
    </source>
</evidence>
<dbReference type="GO" id="GO:0012505">
    <property type="term" value="C:endomembrane system"/>
    <property type="evidence" value="ECO:0007669"/>
    <property type="project" value="UniProtKB-SubCell"/>
</dbReference>
<name>A0A031JX60_9SPHN</name>
<proteinExistence type="inferred from homology"/>
<dbReference type="InterPro" id="IPR004688">
    <property type="entry name" value="Ni/Co_transpt"/>
</dbReference>
<dbReference type="Proteomes" id="UP000024329">
    <property type="component" value="Unassembled WGS sequence"/>
</dbReference>
<keyword evidence="3 8" id="KW-0813">Transport</keyword>
<dbReference type="NCBIfam" id="TIGR00802">
    <property type="entry name" value="nico"/>
    <property type="match status" value="1"/>
</dbReference>
<organism evidence="9 10">
    <name type="scientific">Novosphingobium resinovorum</name>
    <dbReference type="NCBI Taxonomy" id="158500"/>
    <lineage>
        <taxon>Bacteria</taxon>
        <taxon>Pseudomonadati</taxon>
        <taxon>Pseudomonadota</taxon>
        <taxon>Alphaproteobacteria</taxon>
        <taxon>Sphingomonadales</taxon>
        <taxon>Sphingomonadaceae</taxon>
        <taxon>Novosphingobium</taxon>
    </lineage>
</organism>
<evidence type="ECO:0000256" key="6">
    <source>
        <dbReference type="ARBA" id="ARBA00022989"/>
    </source>
</evidence>
<dbReference type="eggNOG" id="COG3376">
    <property type="taxonomic scope" value="Bacteria"/>
</dbReference>
<evidence type="ECO:0000313" key="10">
    <source>
        <dbReference type="Proteomes" id="UP000024329"/>
    </source>
</evidence>
<feature type="transmembrane region" description="Helical" evidence="8">
    <location>
        <begin position="227"/>
        <end position="251"/>
    </location>
</feature>
<evidence type="ECO:0000256" key="4">
    <source>
        <dbReference type="ARBA" id="ARBA00022596"/>
    </source>
</evidence>
<evidence type="ECO:0000256" key="3">
    <source>
        <dbReference type="ARBA" id="ARBA00022448"/>
    </source>
</evidence>
<evidence type="ECO:0000256" key="2">
    <source>
        <dbReference type="ARBA" id="ARBA00010892"/>
    </source>
</evidence>
<feature type="transmembrane region" description="Helical" evidence="8">
    <location>
        <begin position="263"/>
        <end position="290"/>
    </location>
</feature>
<comment type="similarity">
    <text evidence="2 8">Belongs to the NiCoT transporter (TC 2.A.52) family.</text>
</comment>